<keyword evidence="2" id="KW-0479">Metal-binding</keyword>
<feature type="binding site" evidence="2">
    <location>
        <position position="159"/>
    </location>
    <ligand>
        <name>Mn(2+)</name>
        <dbReference type="ChEBI" id="CHEBI:29035"/>
        <label>1</label>
    </ligand>
</feature>
<feature type="region of interest" description="Disordered" evidence="4">
    <location>
        <begin position="85"/>
        <end position="104"/>
    </location>
</feature>
<gene>
    <name evidence="5" type="ORF">FHR80_003370</name>
</gene>
<dbReference type="InterPro" id="IPR009078">
    <property type="entry name" value="Ferritin-like_SF"/>
</dbReference>
<evidence type="ECO:0000256" key="3">
    <source>
        <dbReference type="PIRSR" id="PIRSR607760-2"/>
    </source>
</evidence>
<dbReference type="Gene3D" id="1.20.1260.10">
    <property type="match status" value="1"/>
</dbReference>
<evidence type="ECO:0000313" key="6">
    <source>
        <dbReference type="Proteomes" id="UP000518206"/>
    </source>
</evidence>
<dbReference type="InterPro" id="IPR007760">
    <property type="entry name" value="Mn_catalase"/>
</dbReference>
<sequence length="319" mass="34939">MYLHVQRLINEIIPDEPDPAAANALQEGLGGQFGEMRTMMQYLFQSINFRGPAGKPYKDLLQGIGTEEISHVELIGTTISRLLDGSPRYQGKKTDPLDQPGAGGRTPLEMATHQSNIHHYLVAAQGALPVDAAGNPWSGSYVYNSGNLVLDLLYNLMLESTGRLQKCRIYEMTDNKTARSTISYLIVRDQAHENAYAKALETLGVDWKKTLPIPKTNAEQFPEVKKLLDLGLQSKQYSFDLTSQSEAGKIFRGMSPSNDGTELDATEQAPAGVPMTIAEERFEEFSPGADPELLALIQATADIEMAEVQPVYGPIPPAS</sequence>
<comment type="cofactor">
    <cofactor evidence="2">
        <name>Mn(2+)</name>
        <dbReference type="ChEBI" id="CHEBI:29035"/>
    </cofactor>
    <text evidence="2">Binds 2 manganese ions per subunit.</text>
</comment>
<dbReference type="Proteomes" id="UP000518206">
    <property type="component" value="Unassembled WGS sequence"/>
</dbReference>
<evidence type="ECO:0000313" key="5">
    <source>
        <dbReference type="EMBL" id="MBB2924437.1"/>
    </source>
</evidence>
<dbReference type="InterPro" id="IPR012347">
    <property type="entry name" value="Ferritin-like"/>
</dbReference>
<evidence type="ECO:0000256" key="4">
    <source>
        <dbReference type="SAM" id="MobiDB-lite"/>
    </source>
</evidence>
<dbReference type="GO" id="GO:0046872">
    <property type="term" value="F:metal ion binding"/>
    <property type="evidence" value="ECO:0007669"/>
    <property type="project" value="UniProtKB-KW"/>
</dbReference>
<dbReference type="Pfam" id="PF05067">
    <property type="entry name" value="Mn_catalase"/>
    <property type="match status" value="1"/>
</dbReference>
<dbReference type="CDD" id="cd01051">
    <property type="entry name" value="Mn_catalase"/>
    <property type="match status" value="1"/>
</dbReference>
<comment type="caution">
    <text evidence="5">The sequence shown here is derived from an EMBL/GenBank/DDBJ whole genome shotgun (WGS) entry which is preliminary data.</text>
</comment>
<feature type="binding site" evidence="2">
    <location>
        <position position="35"/>
    </location>
    <ligand>
        <name>Mn(2+)</name>
        <dbReference type="ChEBI" id="CHEBI:29035"/>
        <label>1</label>
    </ligand>
</feature>
<dbReference type="SUPFAM" id="SSF47240">
    <property type="entry name" value="Ferritin-like"/>
    <property type="match status" value="1"/>
</dbReference>
<keyword evidence="2" id="KW-0464">Manganese</keyword>
<dbReference type="AlphaFoldDB" id="A0A7W4UHW1"/>
<comment type="cofactor">
    <cofactor evidence="3">
        <name>Ca(2+)</name>
        <dbReference type="ChEBI" id="CHEBI:29108"/>
    </cofactor>
    <text evidence="3">Binds 1 Ca(2+) ion per subunit.</text>
</comment>
<comment type="similarity">
    <text evidence="1">Belongs to the manganese catalase family.</text>
</comment>
<organism evidence="5 6">
    <name type="scientific">Cellulomonas cellasea</name>
    <dbReference type="NCBI Taxonomy" id="43670"/>
    <lineage>
        <taxon>Bacteria</taxon>
        <taxon>Bacillati</taxon>
        <taxon>Actinomycetota</taxon>
        <taxon>Actinomycetes</taxon>
        <taxon>Micrococcales</taxon>
        <taxon>Cellulomonadaceae</taxon>
        <taxon>Cellulomonas</taxon>
    </lineage>
</organism>
<protein>
    <submittedName>
        <fullName evidence="5">Mn-containing catalase</fullName>
    </submittedName>
</protein>
<dbReference type="InterPro" id="IPR039377">
    <property type="entry name" value="Mn_catalase_dom"/>
</dbReference>
<dbReference type="EMBL" id="JACHVX010000005">
    <property type="protein sequence ID" value="MBB2924437.1"/>
    <property type="molecule type" value="Genomic_DNA"/>
</dbReference>
<reference evidence="5 6" key="1">
    <citation type="submission" date="2020-08" db="EMBL/GenBank/DDBJ databases">
        <title>The Agave Microbiome: Exploring the role of microbial communities in plant adaptations to desert environments.</title>
        <authorList>
            <person name="Partida-Martinez L.P."/>
        </authorList>
    </citation>
    <scope>NUCLEOTIDE SEQUENCE [LARGE SCALE GENOMIC DNA]</scope>
    <source>
        <strain evidence="5 6">RAS26</strain>
    </source>
</reference>
<evidence type="ECO:0000256" key="1">
    <source>
        <dbReference type="ARBA" id="ARBA00007644"/>
    </source>
</evidence>
<feature type="binding site" evidence="2">
    <location>
        <position position="192"/>
    </location>
    <ligand>
        <name>Mn(2+)</name>
        <dbReference type="ChEBI" id="CHEBI:29035"/>
        <label>1</label>
    </ligand>
</feature>
<accession>A0A7W4UHW1</accession>
<feature type="binding site" evidence="2">
    <location>
        <position position="71"/>
    </location>
    <ligand>
        <name>Mn(2+)</name>
        <dbReference type="ChEBI" id="CHEBI:29035"/>
        <label>1</label>
    </ligand>
</feature>
<reference evidence="5 6" key="2">
    <citation type="submission" date="2020-08" db="EMBL/GenBank/DDBJ databases">
        <authorList>
            <person name="Partida-Martinez L."/>
            <person name="Huntemann M."/>
            <person name="Clum A."/>
            <person name="Wang J."/>
            <person name="Palaniappan K."/>
            <person name="Ritter S."/>
            <person name="Chen I.-M."/>
            <person name="Stamatis D."/>
            <person name="Reddy T."/>
            <person name="O'Malley R."/>
            <person name="Daum C."/>
            <person name="Shapiro N."/>
            <person name="Ivanova N."/>
            <person name="Kyrpides N."/>
            <person name="Woyke T."/>
        </authorList>
    </citation>
    <scope>NUCLEOTIDE SEQUENCE [LARGE SCALE GENOMIC DNA]</scope>
    <source>
        <strain evidence="5 6">RAS26</strain>
    </source>
</reference>
<feature type="binding site" evidence="2">
    <location>
        <position position="68"/>
    </location>
    <ligand>
        <name>Mn(2+)</name>
        <dbReference type="ChEBI" id="CHEBI:29035"/>
        <label>1</label>
    </ligand>
</feature>
<dbReference type="RefSeq" id="WP_183297235.1">
    <property type="nucleotide sequence ID" value="NZ_JACHVX010000005.1"/>
</dbReference>
<feature type="binding site" evidence="3">
    <location>
        <position position="59"/>
    </location>
    <ligand>
        <name>Ca(2+)</name>
        <dbReference type="ChEBI" id="CHEBI:29108"/>
    </ligand>
</feature>
<evidence type="ECO:0000256" key="2">
    <source>
        <dbReference type="PIRSR" id="PIRSR607760-1"/>
    </source>
</evidence>
<name>A0A7W4UHW1_9CELL</name>
<proteinExistence type="inferred from homology"/>
<keyword evidence="3" id="KW-0106">Calcium</keyword>